<dbReference type="CDD" id="cd05303">
    <property type="entry name" value="PGDH_2"/>
    <property type="match status" value="1"/>
</dbReference>
<keyword evidence="8" id="KW-1185">Reference proteome</keyword>
<dbReference type="Proteomes" id="UP000609849">
    <property type="component" value="Unassembled WGS sequence"/>
</dbReference>
<evidence type="ECO:0000313" key="8">
    <source>
        <dbReference type="Proteomes" id="UP000609849"/>
    </source>
</evidence>
<evidence type="ECO:0000259" key="5">
    <source>
        <dbReference type="Pfam" id="PF00389"/>
    </source>
</evidence>
<feature type="domain" description="D-isomer specific 2-hydroxyacid dehydrogenase catalytic" evidence="5">
    <location>
        <begin position="4"/>
        <end position="307"/>
    </location>
</feature>
<dbReference type="Gene3D" id="3.40.50.720">
    <property type="entry name" value="NAD(P)-binding Rossmann-like Domain"/>
    <property type="match status" value="2"/>
</dbReference>
<dbReference type="InterPro" id="IPR029752">
    <property type="entry name" value="D-isomer_DH_CS1"/>
</dbReference>
<accession>A0ABR7JR33</accession>
<dbReference type="SUPFAM" id="SSF52283">
    <property type="entry name" value="Formate/glycerate dehydrogenase catalytic domain-like"/>
    <property type="match status" value="1"/>
</dbReference>
<evidence type="ECO:0000256" key="1">
    <source>
        <dbReference type="ARBA" id="ARBA00005854"/>
    </source>
</evidence>
<evidence type="ECO:0000256" key="4">
    <source>
        <dbReference type="RuleBase" id="RU003719"/>
    </source>
</evidence>
<dbReference type="InterPro" id="IPR006140">
    <property type="entry name" value="D-isomer_DH_NAD-bd"/>
</dbReference>
<dbReference type="PANTHER" id="PTHR43761:SF1">
    <property type="entry name" value="D-ISOMER SPECIFIC 2-HYDROXYACID DEHYDROGENASE CATALYTIC DOMAIN-CONTAINING PROTEIN-RELATED"/>
    <property type="match status" value="1"/>
</dbReference>
<dbReference type="PROSITE" id="PS00065">
    <property type="entry name" value="D_2_HYDROXYACID_DH_1"/>
    <property type="match status" value="1"/>
</dbReference>
<feature type="domain" description="D-isomer specific 2-hydroxyacid dehydrogenase NAD-binding" evidence="6">
    <location>
        <begin position="109"/>
        <end position="280"/>
    </location>
</feature>
<comment type="similarity">
    <text evidence="1 4">Belongs to the D-isomer specific 2-hydroxyacid dehydrogenase family.</text>
</comment>
<keyword evidence="2 4" id="KW-0560">Oxidoreductase</keyword>
<dbReference type="InterPro" id="IPR050418">
    <property type="entry name" value="D-iso_2-hydroxyacid_DH_PdxB"/>
</dbReference>
<dbReference type="Pfam" id="PF00389">
    <property type="entry name" value="2-Hacid_dh"/>
    <property type="match status" value="1"/>
</dbReference>
<evidence type="ECO:0000313" key="7">
    <source>
        <dbReference type="EMBL" id="MBC5997359.1"/>
    </source>
</evidence>
<sequence>MYNILITDGVNRDAIEKLRKLNFNVIDEYYDGLELGEKLKYVDALVIRSKNKITKEIIDKACEGNRLKLIIRSGVGIDNIEVEYAQSKGIKVMNTPCGSTVSVAELTIGQIITIARFVNLSNVRMREGKWEKKQYIGTEIFGKTLGVVGMGRIGKEVSKRAVAMGMNIIYYDILGKMDVPSKYIFCEFEEVLANADFLTIHIPYEKEKGYLITEKEINKMKDGIYLINHARGGLVCEKDLIKALDSGKIKAAALDVFESEPNINLNLVSHPRVSPTPHIGASTLEAQCRISSEIVDIIISYFKEDQNDKDIRVAL</sequence>
<dbReference type="Pfam" id="PF02826">
    <property type="entry name" value="2-Hacid_dh_C"/>
    <property type="match status" value="1"/>
</dbReference>
<proteinExistence type="inferred from homology"/>
<dbReference type="PANTHER" id="PTHR43761">
    <property type="entry name" value="D-ISOMER SPECIFIC 2-HYDROXYACID DEHYDROGENASE FAMILY PROTEIN (AFU_ORTHOLOGUE AFUA_1G13630)"/>
    <property type="match status" value="1"/>
</dbReference>
<evidence type="ECO:0000259" key="6">
    <source>
        <dbReference type="Pfam" id="PF02826"/>
    </source>
</evidence>
<reference evidence="7 8" key="1">
    <citation type="submission" date="2020-08" db="EMBL/GenBank/DDBJ databases">
        <authorList>
            <person name="Liu C."/>
            <person name="Sun Q."/>
        </authorList>
    </citation>
    <scope>NUCLEOTIDE SEQUENCE [LARGE SCALE GENOMIC DNA]</scope>
    <source>
        <strain evidence="7 8">NSJ-18</strain>
    </source>
</reference>
<evidence type="ECO:0000256" key="3">
    <source>
        <dbReference type="ARBA" id="ARBA00023027"/>
    </source>
</evidence>
<dbReference type="EMBL" id="JACRWE010000004">
    <property type="protein sequence ID" value="MBC5997359.1"/>
    <property type="molecule type" value="Genomic_DNA"/>
</dbReference>
<dbReference type="InterPro" id="IPR006139">
    <property type="entry name" value="D-isomer_2_OHA_DH_cat_dom"/>
</dbReference>
<dbReference type="InterPro" id="IPR036291">
    <property type="entry name" value="NAD(P)-bd_dom_sf"/>
</dbReference>
<organism evidence="7 8">
    <name type="scientific">Romboutsia faecis</name>
    <dbReference type="NCBI Taxonomy" id="2764597"/>
    <lineage>
        <taxon>Bacteria</taxon>
        <taxon>Bacillati</taxon>
        <taxon>Bacillota</taxon>
        <taxon>Clostridia</taxon>
        <taxon>Peptostreptococcales</taxon>
        <taxon>Peptostreptococcaceae</taxon>
        <taxon>Romboutsia</taxon>
    </lineage>
</organism>
<protein>
    <submittedName>
        <fullName evidence="7">D-2-hydroxyacid dehydrogenase</fullName>
    </submittedName>
</protein>
<evidence type="ECO:0000256" key="2">
    <source>
        <dbReference type="ARBA" id="ARBA00023002"/>
    </source>
</evidence>
<dbReference type="SUPFAM" id="SSF51735">
    <property type="entry name" value="NAD(P)-binding Rossmann-fold domains"/>
    <property type="match status" value="1"/>
</dbReference>
<keyword evidence="3" id="KW-0520">NAD</keyword>
<dbReference type="RefSeq" id="WP_153925082.1">
    <property type="nucleotide sequence ID" value="NZ_JACRWE010000004.1"/>
</dbReference>
<gene>
    <name evidence="7" type="ORF">H8923_11335</name>
</gene>
<comment type="caution">
    <text evidence="7">The sequence shown here is derived from an EMBL/GenBank/DDBJ whole genome shotgun (WGS) entry which is preliminary data.</text>
</comment>
<name>A0ABR7JR33_9FIRM</name>